<organism evidence="7 8">
    <name type="scientific">Halanaerobium congolense</name>
    <dbReference type="NCBI Taxonomy" id="54121"/>
    <lineage>
        <taxon>Bacteria</taxon>
        <taxon>Bacillati</taxon>
        <taxon>Bacillota</taxon>
        <taxon>Clostridia</taxon>
        <taxon>Halanaerobiales</taxon>
        <taxon>Halanaerobiaceae</taxon>
        <taxon>Halanaerobium</taxon>
    </lineage>
</organism>
<evidence type="ECO:0000313" key="7">
    <source>
        <dbReference type="EMBL" id="SDI28453.1"/>
    </source>
</evidence>
<dbReference type="Proteomes" id="UP000198945">
    <property type="component" value="Unassembled WGS sequence"/>
</dbReference>
<comment type="subcellular location">
    <subcellularLocation>
        <location evidence="1">Cell membrane</location>
        <topology evidence="1">Multi-pass membrane protein</topology>
    </subcellularLocation>
</comment>
<dbReference type="Pfam" id="PF02653">
    <property type="entry name" value="BPD_transp_2"/>
    <property type="match status" value="1"/>
</dbReference>
<dbReference type="PANTHER" id="PTHR30482:SF10">
    <property type="entry name" value="HIGH-AFFINITY BRANCHED-CHAIN AMINO ACID TRANSPORT PROTEIN BRAE"/>
    <property type="match status" value="1"/>
</dbReference>
<feature type="transmembrane region" description="Helical" evidence="6">
    <location>
        <begin position="6"/>
        <end position="39"/>
    </location>
</feature>
<dbReference type="RefSeq" id="WP_208596683.1">
    <property type="nucleotide sequence ID" value="NZ_FNEH01000004.1"/>
</dbReference>
<keyword evidence="2" id="KW-1003">Cell membrane</keyword>
<protein>
    <submittedName>
        <fullName evidence="7">Amino acid/amide ABC transporter membrane protein 2, HAAT family</fullName>
    </submittedName>
</protein>
<evidence type="ECO:0000256" key="4">
    <source>
        <dbReference type="ARBA" id="ARBA00022989"/>
    </source>
</evidence>
<feature type="transmembrane region" description="Helical" evidence="6">
    <location>
        <begin position="105"/>
        <end position="122"/>
    </location>
</feature>
<dbReference type="PANTHER" id="PTHR30482">
    <property type="entry name" value="HIGH-AFFINITY BRANCHED-CHAIN AMINO ACID TRANSPORT SYSTEM PERMEASE"/>
    <property type="match status" value="1"/>
</dbReference>
<keyword evidence="3 6" id="KW-0812">Transmembrane</keyword>
<keyword evidence="4 6" id="KW-1133">Transmembrane helix</keyword>
<feature type="transmembrane region" description="Helical" evidence="6">
    <location>
        <begin position="149"/>
        <end position="167"/>
    </location>
</feature>
<evidence type="ECO:0000256" key="2">
    <source>
        <dbReference type="ARBA" id="ARBA00022475"/>
    </source>
</evidence>
<dbReference type="AlphaFoldDB" id="A0A1G8JBJ5"/>
<evidence type="ECO:0000256" key="1">
    <source>
        <dbReference type="ARBA" id="ARBA00004651"/>
    </source>
</evidence>
<feature type="transmembrane region" description="Helical" evidence="6">
    <location>
        <begin position="196"/>
        <end position="216"/>
    </location>
</feature>
<keyword evidence="5 6" id="KW-0472">Membrane</keyword>
<sequence>MNSKNIILILLAIALVFPLFAGPYFVNVLTTIFVFLALSLSWDMMLRTGQLSFGTAAFFGLGAYASAITVLKLGWNPLFSIVIGGLFAGLISYILGYAVLKLREIYFSITTLAITSVFSVIIRNMSDLTGGAGGATFKSAIFNGDPTKIYYLLLFLTLVVIGISEWFKRSKIHFAINSIRNDEVTAKSSGIDVFKYLLLVFVITSIIQGVIGAVYAQQYAFVEPESTFSLNFLLLPIAMALVGGIYSTNGPIIGAFILGIISEYLKLIIPYGHLIVYGLIIVIVVLYMPSGIYKTVKGKMLTNNGRRESYDHT</sequence>
<name>A0A1G8JBJ5_9FIRM</name>
<accession>A0A1G8JBJ5</accession>
<feature type="transmembrane region" description="Helical" evidence="6">
    <location>
        <begin position="51"/>
        <end position="71"/>
    </location>
</feature>
<evidence type="ECO:0000256" key="3">
    <source>
        <dbReference type="ARBA" id="ARBA00022692"/>
    </source>
</evidence>
<dbReference type="InterPro" id="IPR001851">
    <property type="entry name" value="ABC_transp_permease"/>
</dbReference>
<evidence type="ECO:0000256" key="6">
    <source>
        <dbReference type="SAM" id="Phobius"/>
    </source>
</evidence>
<gene>
    <name evidence="7" type="ORF">SAMN04515654_10417</name>
</gene>
<evidence type="ECO:0000313" key="8">
    <source>
        <dbReference type="Proteomes" id="UP000198945"/>
    </source>
</evidence>
<dbReference type="CDD" id="cd06581">
    <property type="entry name" value="TM_PBP1_LivM_like"/>
    <property type="match status" value="1"/>
</dbReference>
<feature type="transmembrane region" description="Helical" evidence="6">
    <location>
        <begin position="228"/>
        <end position="245"/>
    </location>
</feature>
<proteinExistence type="predicted"/>
<dbReference type="GO" id="GO:0005886">
    <property type="term" value="C:plasma membrane"/>
    <property type="evidence" value="ECO:0007669"/>
    <property type="project" value="UniProtKB-SubCell"/>
</dbReference>
<feature type="transmembrane region" description="Helical" evidence="6">
    <location>
        <begin position="77"/>
        <end position="98"/>
    </location>
</feature>
<dbReference type="GO" id="GO:0015658">
    <property type="term" value="F:branched-chain amino acid transmembrane transporter activity"/>
    <property type="evidence" value="ECO:0007669"/>
    <property type="project" value="InterPro"/>
</dbReference>
<reference evidence="7 8" key="1">
    <citation type="submission" date="2016-10" db="EMBL/GenBank/DDBJ databases">
        <authorList>
            <person name="de Groot N.N."/>
        </authorList>
    </citation>
    <scope>NUCLEOTIDE SEQUENCE [LARGE SCALE GENOMIC DNA]</scope>
    <source>
        <strain evidence="7 8">WG7</strain>
    </source>
</reference>
<dbReference type="InterPro" id="IPR043428">
    <property type="entry name" value="LivM-like"/>
</dbReference>
<feature type="transmembrane region" description="Helical" evidence="6">
    <location>
        <begin position="275"/>
        <end position="293"/>
    </location>
</feature>
<dbReference type="EMBL" id="FNEH01000004">
    <property type="protein sequence ID" value="SDI28453.1"/>
    <property type="molecule type" value="Genomic_DNA"/>
</dbReference>
<evidence type="ECO:0000256" key="5">
    <source>
        <dbReference type="ARBA" id="ARBA00023136"/>
    </source>
</evidence>